<dbReference type="EMBL" id="JABVXQ010000009">
    <property type="protein sequence ID" value="KAF6090497.1"/>
    <property type="molecule type" value="Genomic_DNA"/>
</dbReference>
<gene>
    <name evidence="1" type="ORF">HJG60_005646</name>
</gene>
<comment type="caution">
    <text evidence="1">The sequence shown here is derived from an EMBL/GenBank/DDBJ whole genome shotgun (WGS) entry which is preliminary data.</text>
</comment>
<reference evidence="1 2" key="1">
    <citation type="journal article" date="2020" name="Nature">
        <title>Six reference-quality genomes reveal evolution of bat adaptations.</title>
        <authorList>
            <person name="Jebb D."/>
            <person name="Huang Z."/>
            <person name="Pippel M."/>
            <person name="Hughes G.M."/>
            <person name="Lavrichenko K."/>
            <person name="Devanna P."/>
            <person name="Winkler S."/>
            <person name="Jermiin L.S."/>
            <person name="Skirmuntt E.C."/>
            <person name="Katzourakis A."/>
            <person name="Burkitt-Gray L."/>
            <person name="Ray D.A."/>
            <person name="Sullivan K.A.M."/>
            <person name="Roscito J.G."/>
            <person name="Kirilenko B.M."/>
            <person name="Davalos L.M."/>
            <person name="Corthals A.P."/>
            <person name="Power M.L."/>
            <person name="Jones G."/>
            <person name="Ransome R.D."/>
            <person name="Dechmann D.K.N."/>
            <person name="Locatelli A.G."/>
            <person name="Puechmaille S.J."/>
            <person name="Fedrigo O."/>
            <person name="Jarvis E.D."/>
            <person name="Hiller M."/>
            <person name="Vernes S.C."/>
            <person name="Myers E.W."/>
            <person name="Teeling E.C."/>
        </authorList>
    </citation>
    <scope>NUCLEOTIDE SEQUENCE [LARGE SCALE GENOMIC DNA]</scope>
    <source>
        <strain evidence="1">Bat1K_MPI-CBG_1</strain>
    </source>
</reference>
<sequence>MNRQLSRVVLAKEEIKSGTKCSQPMLSSDFLDKLMGQTFGYDARICPNFKVGYTINDLMFEWLEDDPTVQVAEGLTLHQFIL</sequence>
<accession>A0A833ZDH2</accession>
<dbReference type="Proteomes" id="UP000664940">
    <property type="component" value="Unassembled WGS sequence"/>
</dbReference>
<evidence type="ECO:0000313" key="2">
    <source>
        <dbReference type="Proteomes" id="UP000664940"/>
    </source>
</evidence>
<organism evidence="1 2">
    <name type="scientific">Phyllostomus discolor</name>
    <name type="common">pale spear-nosed bat</name>
    <dbReference type="NCBI Taxonomy" id="89673"/>
    <lineage>
        <taxon>Eukaryota</taxon>
        <taxon>Metazoa</taxon>
        <taxon>Chordata</taxon>
        <taxon>Craniata</taxon>
        <taxon>Vertebrata</taxon>
        <taxon>Euteleostomi</taxon>
        <taxon>Mammalia</taxon>
        <taxon>Eutheria</taxon>
        <taxon>Laurasiatheria</taxon>
        <taxon>Chiroptera</taxon>
        <taxon>Yangochiroptera</taxon>
        <taxon>Phyllostomidae</taxon>
        <taxon>Phyllostominae</taxon>
        <taxon>Phyllostomus</taxon>
    </lineage>
</organism>
<evidence type="ECO:0000313" key="1">
    <source>
        <dbReference type="EMBL" id="KAF6090497.1"/>
    </source>
</evidence>
<proteinExistence type="predicted"/>
<name>A0A833ZDH2_9CHIR</name>
<protein>
    <submittedName>
        <fullName evidence="1">Uncharacterized protein</fullName>
    </submittedName>
</protein>
<dbReference type="AlphaFoldDB" id="A0A833ZDH2"/>